<feature type="region of interest" description="Disordered" evidence="1">
    <location>
        <begin position="779"/>
        <end position="801"/>
    </location>
</feature>
<evidence type="ECO:0000313" key="3">
    <source>
        <dbReference type="EMBL" id="SIO17668.1"/>
    </source>
</evidence>
<dbReference type="EMBL" id="FSRJ01000004">
    <property type="protein sequence ID" value="SIO17668.1"/>
    <property type="molecule type" value="Genomic_DNA"/>
</dbReference>
<evidence type="ECO:0000256" key="1">
    <source>
        <dbReference type="SAM" id="MobiDB-lite"/>
    </source>
</evidence>
<sequence length="840" mass="89536">MGDTAKPPGDANPNHHPNHPTSVDERTAPVGIAVRPGRRRHLGFDDPAGPTDGETRMSKPGAALAHADGDARTRVRWSSRRPFRRFAAILTSLALGAGFALVGVAAPASAHHNTISATATCDVATGTFDITWTVENSENRVETITRSSNEALVPVGTEFGKREVKTFTQTDVADGTYKLDLSAKWDNGAKQSNSGGITVDSEDCGEQPVKKIEFCHATGSTKNPYVRIETSVRAFFKAGHIDHQDNGDIYPAFSYLDNKGKLINVPAQGDQSLLQYEDCTKPIVKIAVPVKPTKVDECGVANDHIVRPASITGVEWTIGDVVDGKATATATALAGYVFQNGKTEQSWSFTFTDEPCTVTIPVPAEPTKVDECGVKDDRIVKPADVTGVEWTIGEVVDGKATATATALPGYVFENGKTVQSWTLDFTNIPCIIELDVPTASFSDTCGVDNYTLTYDDELVGVEWTKSIVDGKLTLTAKPAKGYTFKGDEQVKVFGPWTLDQKPCDIVVEVPTEASFSDDCGVDNYELVYNDKLVGVEWSESIVDGKLTLTAKPAKGYSFKGDEQVKVFGPWSLNQEPCDVVVKVPTAATFVDTCGVDNYDLDYEENLLGVKWAKSIADGKLTLTATAAKGYVFEGDVKSKVFGPWELNDKPCAEPTLTGSFATGTCVADSPWITFDVEMTDPDEQATGNTASLVLTDGTNTETIVLGDLEDGSLKGEVLWPGASVDADGKANGWPGWALVGDKWIEVDDNFAWTRGDITAKLVVNPELDVVISYPPATPECATGPKVTPPAGGEGSTPSEPNGAGLASTGFAGTSIAIVAGIVVIAGLAFLVVARIRRKRA</sequence>
<dbReference type="AlphaFoldDB" id="A0A1N6HCV9"/>
<reference evidence="4" key="1">
    <citation type="submission" date="2016-11" db="EMBL/GenBank/DDBJ databases">
        <authorList>
            <person name="Varghese N."/>
            <person name="Submissions S."/>
        </authorList>
    </citation>
    <scope>NUCLEOTIDE SEQUENCE [LARGE SCALE GENOMIC DNA]</scope>
    <source>
        <strain evidence="4">DSM 8595</strain>
    </source>
</reference>
<feature type="transmembrane region" description="Helical" evidence="2">
    <location>
        <begin position="86"/>
        <end position="106"/>
    </location>
</feature>
<feature type="transmembrane region" description="Helical" evidence="2">
    <location>
        <begin position="810"/>
        <end position="833"/>
    </location>
</feature>
<protein>
    <submittedName>
        <fullName evidence="3">Uncharacterized protein</fullName>
    </submittedName>
</protein>
<name>A0A1N6HCV9_9MICO</name>
<keyword evidence="2" id="KW-1133">Transmembrane helix</keyword>
<evidence type="ECO:0000313" key="4">
    <source>
        <dbReference type="Proteomes" id="UP000184699"/>
    </source>
</evidence>
<proteinExistence type="predicted"/>
<gene>
    <name evidence="3" type="ORF">SAMN05443544_3083</name>
</gene>
<keyword evidence="2" id="KW-0812">Transmembrane</keyword>
<organism evidence="3 4">
    <name type="scientific">Agromyces cerinus subsp. cerinus</name>
    <dbReference type="NCBI Taxonomy" id="232089"/>
    <lineage>
        <taxon>Bacteria</taxon>
        <taxon>Bacillati</taxon>
        <taxon>Actinomycetota</taxon>
        <taxon>Actinomycetes</taxon>
        <taxon>Micrococcales</taxon>
        <taxon>Microbacteriaceae</taxon>
        <taxon>Agromyces</taxon>
    </lineage>
</organism>
<dbReference type="STRING" id="232089.SAMN05443544_3083"/>
<keyword evidence="2" id="KW-0472">Membrane</keyword>
<keyword evidence="4" id="KW-1185">Reference proteome</keyword>
<feature type="region of interest" description="Disordered" evidence="1">
    <location>
        <begin position="1"/>
        <end position="68"/>
    </location>
</feature>
<dbReference type="Proteomes" id="UP000184699">
    <property type="component" value="Unassembled WGS sequence"/>
</dbReference>
<accession>A0A1N6HCV9</accession>
<evidence type="ECO:0000256" key="2">
    <source>
        <dbReference type="SAM" id="Phobius"/>
    </source>
</evidence>